<dbReference type="KEGG" id="nal:B005_0413"/>
<evidence type="ECO:0000313" key="2">
    <source>
        <dbReference type="EMBL" id="AFR06289.1"/>
    </source>
</evidence>
<dbReference type="AlphaFoldDB" id="J7L682"/>
<name>J7L682_NOCAA</name>
<evidence type="ECO:0000313" key="3">
    <source>
        <dbReference type="Proteomes" id="UP000003779"/>
    </source>
</evidence>
<reference evidence="3" key="2">
    <citation type="submission" date="2012-08" db="EMBL/GenBank/DDBJ databases">
        <title>Whole-genome sequence of Nocardiopsis alba strain ATCC BAA-2165 associated with honeybees.</title>
        <authorList>
            <person name="Qiao J."/>
            <person name="Chen L."/>
            <person name="Li Y."/>
            <person name="Wang J."/>
            <person name="Zhang W."/>
            <person name="Chen S."/>
        </authorList>
    </citation>
    <scope>NUCLEOTIDE SEQUENCE [LARGE SCALE GENOMIC DNA]</scope>
    <source>
        <strain evidence="3">ATCC BAA-2165 / BE74</strain>
    </source>
</reference>
<sequence length="83" mass="9180">MKTRSRLVVAHGDIKQAFEGRGDMTGPFRWTFSGPLDRAFARLRPRVFGQCRKRLSGGRSEGGMGFVSWKSVEGPNGPERPAS</sequence>
<accession>J7L682</accession>
<protein>
    <submittedName>
        <fullName evidence="2">Uncharacterized protein</fullName>
    </submittedName>
</protein>
<dbReference type="EMBL" id="CP003788">
    <property type="protein sequence ID" value="AFR06289.1"/>
    <property type="molecule type" value="Genomic_DNA"/>
</dbReference>
<feature type="region of interest" description="Disordered" evidence="1">
    <location>
        <begin position="54"/>
        <end position="83"/>
    </location>
</feature>
<dbReference type="STRING" id="1205910.B005_0413"/>
<dbReference type="HOGENOM" id="CLU_2539148_0_0_11"/>
<organism evidence="2 3">
    <name type="scientific">Nocardiopsis alba (strain ATCC BAA-2165 / BE74)</name>
    <dbReference type="NCBI Taxonomy" id="1205910"/>
    <lineage>
        <taxon>Bacteria</taxon>
        <taxon>Bacillati</taxon>
        <taxon>Actinomycetota</taxon>
        <taxon>Actinomycetes</taxon>
        <taxon>Streptosporangiales</taxon>
        <taxon>Nocardiopsidaceae</taxon>
        <taxon>Nocardiopsis</taxon>
    </lineage>
</organism>
<dbReference type="Proteomes" id="UP000003779">
    <property type="component" value="Chromosome"/>
</dbReference>
<reference evidence="2 3" key="1">
    <citation type="journal article" date="2012" name="J. Bacteriol.">
        <title>Whole-Genome Sequence of Nocardiopsis alba Strain ATCC BAA-2165, Associated with Honeybees.</title>
        <authorList>
            <person name="Qiao J."/>
            <person name="Chen L."/>
            <person name="Li Y."/>
            <person name="Wang J."/>
            <person name="Zhang W."/>
            <person name="Chen S."/>
        </authorList>
    </citation>
    <scope>NUCLEOTIDE SEQUENCE [LARGE SCALE GENOMIC DNA]</scope>
    <source>
        <strain evidence="3">ATCC BAA-2165 / BE74</strain>
    </source>
</reference>
<dbReference type="PATRIC" id="fig|1205910.3.peg.390"/>
<proteinExistence type="predicted"/>
<evidence type="ECO:0000256" key="1">
    <source>
        <dbReference type="SAM" id="MobiDB-lite"/>
    </source>
</evidence>
<gene>
    <name evidence="2" type="ordered locus">B005_0413</name>
</gene>